<dbReference type="AlphaFoldDB" id="A0A062UA66"/>
<accession>A0A062UA66</accession>
<gene>
    <name evidence="2" type="ORF">HY29_00525</name>
</gene>
<comment type="caution">
    <text evidence="2">The sequence shown here is derived from an EMBL/GenBank/DDBJ whole genome shotgun (WGS) entry which is preliminary data.</text>
</comment>
<evidence type="ECO:0000256" key="1">
    <source>
        <dbReference type="SAM" id="Phobius"/>
    </source>
</evidence>
<feature type="transmembrane region" description="Helical" evidence="1">
    <location>
        <begin position="96"/>
        <end position="114"/>
    </location>
</feature>
<keyword evidence="1" id="KW-0472">Membrane</keyword>
<keyword evidence="1" id="KW-1133">Transmembrane helix</keyword>
<dbReference type="STRING" id="1280946.HY29_00525"/>
<protein>
    <recommendedName>
        <fullName evidence="4">DUF2007 domain-containing protein</fullName>
    </recommendedName>
</protein>
<proteinExistence type="predicted"/>
<evidence type="ECO:0000313" key="3">
    <source>
        <dbReference type="Proteomes" id="UP000027037"/>
    </source>
</evidence>
<name>A0A062UA66_9PROT</name>
<dbReference type="EMBL" id="AWFF01000001">
    <property type="protein sequence ID" value="KCZ57241.1"/>
    <property type="molecule type" value="Genomic_DNA"/>
</dbReference>
<sequence>MTAVIIRRTTGMEEAAVITSALQAGGYSPSISNFHHAVNNWLLVPALGGVHIYLPAQEYESAKAYLRELHASAAKTLEAEFGPADMKPLKSRRIRGMLTLILLSTHIAVLYLIFRGALSLKQRLLPTQKKGLPQQ</sequence>
<evidence type="ECO:0000313" key="2">
    <source>
        <dbReference type="EMBL" id="KCZ57241.1"/>
    </source>
</evidence>
<reference evidence="2 3" key="1">
    <citation type="journal article" date="2014" name="Antonie Van Leeuwenhoek">
        <title>Hyphomonas beringensis sp. nov. and Hyphomonas chukchiensis sp. nov., isolated from surface seawater of the Bering Sea and Chukchi Sea.</title>
        <authorList>
            <person name="Li C."/>
            <person name="Lai Q."/>
            <person name="Li G."/>
            <person name="Dong C."/>
            <person name="Wang J."/>
            <person name="Liao Y."/>
            <person name="Shao Z."/>
        </authorList>
    </citation>
    <scope>NUCLEOTIDE SEQUENCE [LARGE SCALE GENOMIC DNA]</scope>
    <source>
        <strain evidence="2 3">25B14_1</strain>
    </source>
</reference>
<keyword evidence="3" id="KW-1185">Reference proteome</keyword>
<keyword evidence="1" id="KW-0812">Transmembrane</keyword>
<dbReference type="Proteomes" id="UP000027037">
    <property type="component" value="Unassembled WGS sequence"/>
</dbReference>
<evidence type="ECO:0008006" key="4">
    <source>
        <dbReference type="Google" id="ProtNLM"/>
    </source>
</evidence>
<organism evidence="2 3">
    <name type="scientific">Hyphomonas beringensis</name>
    <dbReference type="NCBI Taxonomy" id="1280946"/>
    <lineage>
        <taxon>Bacteria</taxon>
        <taxon>Pseudomonadati</taxon>
        <taxon>Pseudomonadota</taxon>
        <taxon>Alphaproteobacteria</taxon>
        <taxon>Hyphomonadales</taxon>
        <taxon>Hyphomonadaceae</taxon>
        <taxon>Hyphomonas</taxon>
    </lineage>
</organism>